<sequence length="192" mass="22064">MNTIDFRTNLIYRWLLAAVTAYVIVHFMLWFVVTPTQVKGDSMKPNFSDGQYVIVDRWAYWFAKPKRGDVVVFRTSAGDYYIKRVIALPGETVRVEGDHVYINGSLLREYYIEEEIQSHQAAGGYNHLDYPETLVPAGHVFVMGDNRPNSVDSRSLSVGMVPYSRIVGRADMIIWPYENMQFIHHGDVEVLP</sequence>
<reference evidence="9" key="2">
    <citation type="journal article" date="2021" name="Data Brief">
        <title>Draft genome sequence data of the facultative, thermophilic, xylanolytic bacterium Paenibacillus sp. strain DA-C8.</title>
        <authorList>
            <person name="Chhe C."/>
            <person name="Uke A."/>
            <person name="Baramee S."/>
            <person name="Ungkulpasvich U."/>
            <person name="Tachaapaikoon C."/>
            <person name="Pason P."/>
            <person name="Waeonukul R."/>
            <person name="Ratanakhanokchai K."/>
            <person name="Kosugi A."/>
        </authorList>
    </citation>
    <scope>NUCLEOTIDE SEQUENCE</scope>
    <source>
        <strain evidence="9">DA-C8</strain>
    </source>
</reference>
<evidence type="ECO:0000256" key="2">
    <source>
        <dbReference type="ARBA" id="ARBA00004401"/>
    </source>
</evidence>
<keyword evidence="7" id="KW-0645">Protease</keyword>
<dbReference type="EC" id="3.4.21.89" evidence="4 7"/>
<name>A0A916QDT4_9BACL</name>
<dbReference type="NCBIfam" id="TIGR02227">
    <property type="entry name" value="sigpep_I_bact"/>
    <property type="match status" value="1"/>
</dbReference>
<evidence type="ECO:0000256" key="5">
    <source>
        <dbReference type="ARBA" id="ARBA00022801"/>
    </source>
</evidence>
<dbReference type="PROSITE" id="PS00761">
    <property type="entry name" value="SPASE_I_3"/>
    <property type="match status" value="1"/>
</dbReference>
<evidence type="ECO:0000313" key="9">
    <source>
        <dbReference type="EMBL" id="GFR37754.1"/>
    </source>
</evidence>
<dbReference type="InterPro" id="IPR019758">
    <property type="entry name" value="Pept_S26A_signal_pept_1_CS"/>
</dbReference>
<feature type="active site" evidence="6">
    <location>
        <position position="83"/>
    </location>
</feature>
<evidence type="ECO:0000256" key="1">
    <source>
        <dbReference type="ARBA" id="ARBA00000677"/>
    </source>
</evidence>
<evidence type="ECO:0000256" key="7">
    <source>
        <dbReference type="RuleBase" id="RU362042"/>
    </source>
</evidence>
<dbReference type="AlphaFoldDB" id="A0A916QDT4"/>
<evidence type="ECO:0000256" key="4">
    <source>
        <dbReference type="ARBA" id="ARBA00013208"/>
    </source>
</evidence>
<comment type="similarity">
    <text evidence="3 7">Belongs to the peptidase S26 family.</text>
</comment>
<evidence type="ECO:0000259" key="8">
    <source>
        <dbReference type="Pfam" id="PF10502"/>
    </source>
</evidence>
<dbReference type="PANTHER" id="PTHR43390:SF1">
    <property type="entry name" value="CHLOROPLAST PROCESSING PEPTIDASE"/>
    <property type="match status" value="1"/>
</dbReference>
<feature type="transmembrane region" description="Helical" evidence="7">
    <location>
        <begin position="12"/>
        <end position="33"/>
    </location>
</feature>
<dbReference type="PROSITE" id="PS00760">
    <property type="entry name" value="SPASE_I_2"/>
    <property type="match status" value="1"/>
</dbReference>
<organism evidence="9 10">
    <name type="scientific">Insulibacter thermoxylanivorax</name>
    <dbReference type="NCBI Taxonomy" id="2749268"/>
    <lineage>
        <taxon>Bacteria</taxon>
        <taxon>Bacillati</taxon>
        <taxon>Bacillota</taxon>
        <taxon>Bacilli</taxon>
        <taxon>Bacillales</taxon>
        <taxon>Paenibacillaceae</taxon>
        <taxon>Insulibacter</taxon>
    </lineage>
</organism>
<proteinExistence type="inferred from homology"/>
<dbReference type="GO" id="GO:0006465">
    <property type="term" value="P:signal peptide processing"/>
    <property type="evidence" value="ECO:0007669"/>
    <property type="project" value="InterPro"/>
</dbReference>
<keyword evidence="7" id="KW-0472">Membrane</keyword>
<comment type="subcellular location">
    <subcellularLocation>
        <location evidence="2">Cell membrane</location>
        <topology evidence="2">Single-pass type II membrane protein</topology>
    </subcellularLocation>
    <subcellularLocation>
        <location evidence="7">Membrane</location>
        <topology evidence="7">Single-pass type II membrane protein</topology>
    </subcellularLocation>
</comment>
<gene>
    <name evidence="9" type="ORF">PRECH8_10500</name>
</gene>
<keyword evidence="7" id="KW-0812">Transmembrane</keyword>
<dbReference type="CDD" id="cd06530">
    <property type="entry name" value="S26_SPase_I"/>
    <property type="match status" value="1"/>
</dbReference>
<dbReference type="PANTHER" id="PTHR43390">
    <property type="entry name" value="SIGNAL PEPTIDASE I"/>
    <property type="match status" value="1"/>
</dbReference>
<keyword evidence="5 7" id="KW-0378">Hydrolase</keyword>
<feature type="domain" description="Peptidase S26" evidence="8">
    <location>
        <begin position="12"/>
        <end position="175"/>
    </location>
</feature>
<dbReference type="GO" id="GO:0004252">
    <property type="term" value="F:serine-type endopeptidase activity"/>
    <property type="evidence" value="ECO:0007669"/>
    <property type="project" value="InterPro"/>
</dbReference>
<dbReference type="Proteomes" id="UP000654993">
    <property type="component" value="Unassembled WGS sequence"/>
</dbReference>
<protein>
    <recommendedName>
        <fullName evidence="4 7">Signal peptidase I</fullName>
        <ecNumber evidence="4 7">3.4.21.89</ecNumber>
    </recommendedName>
</protein>
<reference evidence="9" key="1">
    <citation type="submission" date="2020-08" db="EMBL/GenBank/DDBJ databases">
        <authorList>
            <person name="Uke A."/>
            <person name="Chhe C."/>
            <person name="Baramee S."/>
            <person name="Kosugi A."/>
        </authorList>
    </citation>
    <scope>NUCLEOTIDE SEQUENCE</scope>
    <source>
        <strain evidence="9">DA-C8</strain>
    </source>
</reference>
<keyword evidence="7" id="KW-1133">Transmembrane helix</keyword>
<dbReference type="EMBL" id="BMAQ01000006">
    <property type="protein sequence ID" value="GFR37754.1"/>
    <property type="molecule type" value="Genomic_DNA"/>
</dbReference>
<dbReference type="GO" id="GO:0009003">
    <property type="term" value="F:signal peptidase activity"/>
    <property type="evidence" value="ECO:0007669"/>
    <property type="project" value="UniProtKB-EC"/>
</dbReference>
<dbReference type="PRINTS" id="PR00727">
    <property type="entry name" value="LEADERPTASE"/>
</dbReference>
<dbReference type="InterPro" id="IPR019533">
    <property type="entry name" value="Peptidase_S26"/>
</dbReference>
<evidence type="ECO:0000313" key="10">
    <source>
        <dbReference type="Proteomes" id="UP000654993"/>
    </source>
</evidence>
<accession>A0A916QDT4</accession>
<dbReference type="Gene3D" id="2.10.109.10">
    <property type="entry name" value="Umud Fragment, subunit A"/>
    <property type="match status" value="1"/>
</dbReference>
<keyword evidence="10" id="KW-1185">Reference proteome</keyword>
<comment type="catalytic activity">
    <reaction evidence="1 7">
        <text>Cleavage of hydrophobic, N-terminal signal or leader sequences from secreted and periplasmic proteins.</text>
        <dbReference type="EC" id="3.4.21.89"/>
    </reaction>
</comment>
<dbReference type="GO" id="GO:0005886">
    <property type="term" value="C:plasma membrane"/>
    <property type="evidence" value="ECO:0007669"/>
    <property type="project" value="UniProtKB-SubCell"/>
</dbReference>
<dbReference type="RefSeq" id="WP_242457443.1">
    <property type="nucleotide sequence ID" value="NZ_BMAQ01000006.1"/>
</dbReference>
<dbReference type="InterPro" id="IPR019757">
    <property type="entry name" value="Pept_S26A_signal_pept_1_Lys-AS"/>
</dbReference>
<evidence type="ECO:0000256" key="3">
    <source>
        <dbReference type="ARBA" id="ARBA00009370"/>
    </source>
</evidence>
<dbReference type="InterPro" id="IPR000223">
    <property type="entry name" value="Pept_S26A_signal_pept_1"/>
</dbReference>
<dbReference type="SUPFAM" id="SSF51306">
    <property type="entry name" value="LexA/Signal peptidase"/>
    <property type="match status" value="1"/>
</dbReference>
<evidence type="ECO:0000256" key="6">
    <source>
        <dbReference type="PIRSR" id="PIRSR600223-1"/>
    </source>
</evidence>
<feature type="active site" evidence="6">
    <location>
        <position position="42"/>
    </location>
</feature>
<comment type="caution">
    <text evidence="9">The sequence shown here is derived from an EMBL/GenBank/DDBJ whole genome shotgun (WGS) entry which is preliminary data.</text>
</comment>
<dbReference type="InterPro" id="IPR036286">
    <property type="entry name" value="LexA/Signal_pep-like_sf"/>
</dbReference>
<dbReference type="Pfam" id="PF10502">
    <property type="entry name" value="Peptidase_S26"/>
    <property type="match status" value="1"/>
</dbReference>